<dbReference type="InterPro" id="IPR011324">
    <property type="entry name" value="Cytotoxic_necrot_fac-like_cat"/>
</dbReference>
<dbReference type="RefSeq" id="WP_188515417.1">
    <property type="nucleotide sequence ID" value="NZ_BMGD01000006.1"/>
</dbReference>
<comment type="similarity">
    <text evidence="3">Belongs to the CheD family.</text>
</comment>
<dbReference type="CDD" id="cd16352">
    <property type="entry name" value="CheD"/>
    <property type="match status" value="1"/>
</dbReference>
<protein>
    <recommendedName>
        <fullName evidence="3">Probable chemoreceptor glutamine deamidase CheD</fullName>
        <ecNumber evidence="3">3.5.1.44</ecNumber>
    </recommendedName>
</protein>
<comment type="catalytic activity">
    <reaction evidence="3">
        <text>L-glutaminyl-[protein] + H2O = L-glutamyl-[protein] + NH4(+)</text>
        <dbReference type="Rhea" id="RHEA:16441"/>
        <dbReference type="Rhea" id="RHEA-COMP:10207"/>
        <dbReference type="Rhea" id="RHEA-COMP:10208"/>
        <dbReference type="ChEBI" id="CHEBI:15377"/>
        <dbReference type="ChEBI" id="CHEBI:28938"/>
        <dbReference type="ChEBI" id="CHEBI:29973"/>
        <dbReference type="ChEBI" id="CHEBI:30011"/>
        <dbReference type="EC" id="3.5.1.44"/>
    </reaction>
</comment>
<proteinExistence type="inferred from homology"/>
<evidence type="ECO:0000256" key="2">
    <source>
        <dbReference type="ARBA" id="ARBA00022801"/>
    </source>
</evidence>
<evidence type="ECO:0000313" key="4">
    <source>
        <dbReference type="EMBL" id="GGB74154.1"/>
    </source>
</evidence>
<dbReference type="HAMAP" id="MF_01440">
    <property type="entry name" value="CheD"/>
    <property type="match status" value="1"/>
</dbReference>
<reference evidence="5" key="1">
    <citation type="journal article" date="2019" name="Int. J. Syst. Evol. Microbiol.">
        <title>The Global Catalogue of Microorganisms (GCM) 10K type strain sequencing project: providing services to taxonomists for standard genome sequencing and annotation.</title>
        <authorList>
            <consortium name="The Broad Institute Genomics Platform"/>
            <consortium name="The Broad Institute Genome Sequencing Center for Infectious Disease"/>
            <person name="Wu L."/>
            <person name="Ma J."/>
        </authorList>
    </citation>
    <scope>NUCLEOTIDE SEQUENCE [LARGE SCALE GENOMIC DNA]</scope>
    <source>
        <strain evidence="5">CGMCC 1.12851</strain>
    </source>
</reference>
<name>A0ABQ1JTJ7_9SPHN</name>
<organism evidence="4 5">
    <name type="scientific">Blastomonas aquatica</name>
    <dbReference type="NCBI Taxonomy" id="1510276"/>
    <lineage>
        <taxon>Bacteria</taxon>
        <taxon>Pseudomonadati</taxon>
        <taxon>Pseudomonadota</taxon>
        <taxon>Alphaproteobacteria</taxon>
        <taxon>Sphingomonadales</taxon>
        <taxon>Sphingomonadaceae</taxon>
        <taxon>Blastomonas</taxon>
    </lineage>
</organism>
<dbReference type="InterPro" id="IPR005659">
    <property type="entry name" value="Chemorcpt_Glu_NH3ase_CheD"/>
</dbReference>
<gene>
    <name evidence="3 4" type="primary">cheD</name>
    <name evidence="4" type="ORF">GCM10010833_31730</name>
</gene>
<dbReference type="SUPFAM" id="SSF64438">
    <property type="entry name" value="CNF1/YfiH-like putative cysteine hydrolases"/>
    <property type="match status" value="1"/>
</dbReference>
<dbReference type="PANTHER" id="PTHR35147:SF2">
    <property type="entry name" value="CHEMORECEPTOR GLUTAMINE DEAMIDASE CHED-RELATED"/>
    <property type="match status" value="1"/>
</dbReference>
<dbReference type="Gene3D" id="3.30.1330.200">
    <property type="match status" value="1"/>
</dbReference>
<accession>A0ABQ1JTJ7</accession>
<evidence type="ECO:0000256" key="1">
    <source>
        <dbReference type="ARBA" id="ARBA00022500"/>
    </source>
</evidence>
<keyword evidence="5" id="KW-1185">Reference proteome</keyword>
<dbReference type="InterPro" id="IPR038592">
    <property type="entry name" value="CheD-like_sf"/>
</dbReference>
<dbReference type="Proteomes" id="UP000614261">
    <property type="component" value="Unassembled WGS sequence"/>
</dbReference>
<dbReference type="PANTHER" id="PTHR35147">
    <property type="entry name" value="CHEMORECEPTOR GLUTAMINE DEAMIDASE CHED-RELATED"/>
    <property type="match status" value="1"/>
</dbReference>
<dbReference type="EC" id="3.5.1.44" evidence="3"/>
<keyword evidence="1 3" id="KW-0145">Chemotaxis</keyword>
<evidence type="ECO:0000313" key="5">
    <source>
        <dbReference type="Proteomes" id="UP000614261"/>
    </source>
</evidence>
<dbReference type="Pfam" id="PF03975">
    <property type="entry name" value="CheD"/>
    <property type="match status" value="1"/>
</dbReference>
<evidence type="ECO:0000256" key="3">
    <source>
        <dbReference type="HAMAP-Rule" id="MF_01440"/>
    </source>
</evidence>
<comment type="caution">
    <text evidence="4">The sequence shown here is derived from an EMBL/GenBank/DDBJ whole genome shotgun (WGS) entry which is preliminary data.</text>
</comment>
<keyword evidence="2 3" id="KW-0378">Hydrolase</keyword>
<comment type="function">
    <text evidence="3">Probably deamidates glutamine residues to glutamate on methyl-accepting chemotaxis receptors (MCPs), playing an important role in chemotaxis.</text>
</comment>
<sequence length="170" mass="18615">MRRIAIIQGEHRVLTEPDTMLTTVLGSCVAVCLHDPVARVGGMNHFLLGEPMAGHALKPEELHRYGVHAMELLINAMMQAGAVRDRMCGHLYGGGNIVAGLGQIGSSNAAFARRFMETEGLQVKRCDLGGNSARKVEFLPYDGRVRSLIVKDVVPEARPQRIMAHDVELF</sequence>
<dbReference type="EMBL" id="BMGD01000006">
    <property type="protein sequence ID" value="GGB74154.1"/>
    <property type="molecule type" value="Genomic_DNA"/>
</dbReference>